<keyword evidence="3" id="KW-1185">Reference proteome</keyword>
<dbReference type="InterPro" id="IPR013783">
    <property type="entry name" value="Ig-like_fold"/>
</dbReference>
<dbReference type="RefSeq" id="WP_103905476.1">
    <property type="nucleotide sequence ID" value="NZ_CP049246.1"/>
</dbReference>
<name>A0A1H5VF27_9SPHI</name>
<dbReference type="CDD" id="cd14948">
    <property type="entry name" value="BACON"/>
    <property type="match status" value="1"/>
</dbReference>
<evidence type="ECO:0000259" key="1">
    <source>
        <dbReference type="Pfam" id="PF13004"/>
    </source>
</evidence>
<dbReference type="Pfam" id="PF13004">
    <property type="entry name" value="BACON"/>
    <property type="match status" value="1"/>
</dbReference>
<sequence length="689" mass="76428">MIKVNSNPIYLLFLTFLSTVLFFGCQKDELRQFTTDLAINQRIVQLADSAASTKIQIYAEDNWTIETQAKDSVWLTVPVNSGSGKKLIDISVTSNAGNLPRAQTLFIKSGNITDSVSIQQKGLVPTLAIVDEELKAIAGGGTMRTAINTNIPFELMKVEKTTLAGGDLDWVTDLNIEEGYLYLKVAASTQPSIRQGKLMFSYLDALNVLVKDSIMISQQVKGAYENAKPVSFDEVRMKGEGEIMEDIYIEGIIINDKGGNNVALNRNAAANKHTIDRTPTSVTAYIQSLDGRQAFKIETATAGDNIFDRNQKVKLWLKGSKLNKHSAPEFITISGVQSVQVMEQNALATQLQPRERFMSELTDRDLFTYVKLKDVEISVPSGAYSNINEGYVNRASVYPLNLRDIRGNSLYALFNVDVPYRRDGRRVPQGSGNFAGILVYEEIERYGTQIGRYAIRPQHETDITLQENRESGFSKVHLEWSRFKDEHESSPTAAQNPLTPDIGTGKIYRSGYDPLNFTAVSGIYKTGDFNGLLQEPTTVKGAVANGGWGARNWWNEDKNRGEAWVVEMSTSGIAKQLSLQVEGNVDVGGPRNFVVEWNTNSDMDDSNWKHVADFTFQDITQWSNTLISQVPGYKVVNINLPVDLLNKSKVFVRLKVKDKAAGTLTNPVGGTLVNSANCRLGHLSIKYNK</sequence>
<dbReference type="OrthoDB" id="723980at2"/>
<reference evidence="3" key="1">
    <citation type="submission" date="2016-10" db="EMBL/GenBank/DDBJ databases">
        <authorList>
            <person name="Varghese N."/>
            <person name="Submissions S."/>
        </authorList>
    </citation>
    <scope>NUCLEOTIDE SEQUENCE [LARGE SCALE GENOMIC DNA]</scope>
    <source>
        <strain evidence="3">DSM 22361</strain>
    </source>
</reference>
<evidence type="ECO:0000313" key="2">
    <source>
        <dbReference type="EMBL" id="SEF85381.1"/>
    </source>
</evidence>
<dbReference type="PROSITE" id="PS51257">
    <property type="entry name" value="PROKAR_LIPOPROTEIN"/>
    <property type="match status" value="1"/>
</dbReference>
<dbReference type="Proteomes" id="UP000236731">
    <property type="component" value="Unassembled WGS sequence"/>
</dbReference>
<dbReference type="EMBL" id="FNUT01000003">
    <property type="protein sequence ID" value="SEF85381.1"/>
    <property type="molecule type" value="Genomic_DNA"/>
</dbReference>
<dbReference type="InterPro" id="IPR024361">
    <property type="entry name" value="BACON"/>
</dbReference>
<proteinExistence type="predicted"/>
<dbReference type="Gene3D" id="2.60.40.10">
    <property type="entry name" value="Immunoglobulins"/>
    <property type="match status" value="1"/>
</dbReference>
<gene>
    <name evidence="2" type="ORF">SAMN05421877_103100</name>
</gene>
<organism evidence="2 3">
    <name type="scientific">Sphingobacterium lactis</name>
    <dbReference type="NCBI Taxonomy" id="797291"/>
    <lineage>
        <taxon>Bacteria</taxon>
        <taxon>Pseudomonadati</taxon>
        <taxon>Bacteroidota</taxon>
        <taxon>Sphingobacteriia</taxon>
        <taxon>Sphingobacteriales</taxon>
        <taxon>Sphingobacteriaceae</taxon>
        <taxon>Sphingobacterium</taxon>
    </lineage>
</organism>
<evidence type="ECO:0000313" key="3">
    <source>
        <dbReference type="Proteomes" id="UP000236731"/>
    </source>
</evidence>
<accession>A0A1H5VF27</accession>
<dbReference type="AlphaFoldDB" id="A0A1H5VF27"/>
<feature type="domain" description="BACON" evidence="1">
    <location>
        <begin position="67"/>
        <end position="121"/>
    </location>
</feature>
<protein>
    <recommendedName>
        <fullName evidence="1">BACON domain-containing protein</fullName>
    </recommendedName>
</protein>